<keyword evidence="7" id="KW-0560">Oxidoreductase</keyword>
<evidence type="ECO:0000313" key="14">
    <source>
        <dbReference type="EMBL" id="KAF5939188.1"/>
    </source>
</evidence>
<feature type="transmembrane region" description="Helical" evidence="13">
    <location>
        <begin position="277"/>
        <end position="298"/>
    </location>
</feature>
<keyword evidence="4 13" id="KW-0812">Transmembrane</keyword>
<feature type="binding site" description="axial binding residue" evidence="11">
    <location>
        <position position="735"/>
    </location>
    <ligand>
        <name>heme</name>
        <dbReference type="ChEBI" id="CHEBI:30413"/>
    </ligand>
    <ligandPart>
        <name>Fe</name>
        <dbReference type="ChEBI" id="CHEBI:18248"/>
    </ligandPart>
</feature>
<dbReference type="Gene3D" id="1.10.630.10">
    <property type="entry name" value="Cytochrome P450"/>
    <property type="match status" value="1"/>
</dbReference>
<evidence type="ECO:0008006" key="16">
    <source>
        <dbReference type="Google" id="ProtNLM"/>
    </source>
</evidence>
<evidence type="ECO:0000256" key="13">
    <source>
        <dbReference type="SAM" id="Phobius"/>
    </source>
</evidence>
<evidence type="ECO:0000256" key="1">
    <source>
        <dbReference type="ARBA" id="ARBA00004370"/>
    </source>
</evidence>
<keyword evidence="8 11" id="KW-0408">Iron</keyword>
<dbReference type="PANTHER" id="PTHR24282:SF20">
    <property type="entry name" value="CYTOCHROME P450 CYP749A22-LIKE"/>
    <property type="match status" value="1"/>
</dbReference>
<keyword evidence="10 13" id="KW-0472">Membrane</keyword>
<evidence type="ECO:0000256" key="2">
    <source>
        <dbReference type="ARBA" id="ARBA00010617"/>
    </source>
</evidence>
<evidence type="ECO:0000256" key="3">
    <source>
        <dbReference type="ARBA" id="ARBA00022617"/>
    </source>
</evidence>
<protein>
    <recommendedName>
        <fullName evidence="16">Cytochrome P450 CYP749A22-like</fullName>
    </recommendedName>
</protein>
<feature type="region of interest" description="Disordered" evidence="12">
    <location>
        <begin position="73"/>
        <end position="95"/>
    </location>
</feature>
<dbReference type="Pfam" id="PF00067">
    <property type="entry name" value="p450"/>
    <property type="match status" value="1"/>
</dbReference>
<dbReference type="GO" id="GO:0016705">
    <property type="term" value="F:oxidoreductase activity, acting on paired donors, with incorporation or reduction of molecular oxygen"/>
    <property type="evidence" value="ECO:0007669"/>
    <property type="project" value="InterPro"/>
</dbReference>
<dbReference type="Proteomes" id="UP000593564">
    <property type="component" value="Unassembled WGS sequence"/>
</dbReference>
<organism evidence="14 15">
    <name type="scientific">Camellia sinensis</name>
    <name type="common">Tea plant</name>
    <name type="synonym">Thea sinensis</name>
    <dbReference type="NCBI Taxonomy" id="4442"/>
    <lineage>
        <taxon>Eukaryota</taxon>
        <taxon>Viridiplantae</taxon>
        <taxon>Streptophyta</taxon>
        <taxon>Embryophyta</taxon>
        <taxon>Tracheophyta</taxon>
        <taxon>Spermatophyta</taxon>
        <taxon>Magnoliopsida</taxon>
        <taxon>eudicotyledons</taxon>
        <taxon>Gunneridae</taxon>
        <taxon>Pentapetalae</taxon>
        <taxon>asterids</taxon>
        <taxon>Ericales</taxon>
        <taxon>Theaceae</taxon>
        <taxon>Camellia</taxon>
    </lineage>
</organism>
<dbReference type="PANTHER" id="PTHR24282">
    <property type="entry name" value="CYTOCHROME P450 FAMILY MEMBER"/>
    <property type="match status" value="1"/>
</dbReference>
<dbReference type="InterPro" id="IPR002401">
    <property type="entry name" value="Cyt_P450_E_grp-I"/>
</dbReference>
<evidence type="ECO:0000256" key="8">
    <source>
        <dbReference type="ARBA" id="ARBA00023004"/>
    </source>
</evidence>
<comment type="caution">
    <text evidence="14">The sequence shown here is derived from an EMBL/GenBank/DDBJ whole genome shotgun (WGS) entry which is preliminary data.</text>
</comment>
<gene>
    <name evidence="14" type="ORF">HYC85_023447</name>
</gene>
<accession>A0A7J7GIF5</accession>
<evidence type="ECO:0000256" key="5">
    <source>
        <dbReference type="ARBA" id="ARBA00022723"/>
    </source>
</evidence>
<feature type="transmembrane region" description="Helical" evidence="13">
    <location>
        <begin position="147"/>
        <end position="167"/>
    </location>
</feature>
<comment type="cofactor">
    <cofactor evidence="11">
        <name>heme</name>
        <dbReference type="ChEBI" id="CHEBI:30413"/>
    </cofactor>
</comment>
<evidence type="ECO:0000256" key="9">
    <source>
        <dbReference type="ARBA" id="ARBA00023033"/>
    </source>
</evidence>
<sequence length="787" mass="88783">MKILVATTSCDYPIFQNDTTRVHKLRSGAFGIVSRKEYRFALSQACSVRYRSDDIALRCLELAPVVGDQTSDAAESISSKEKREMMRTSSSPSSSSNIYIQAPFVWGYGEGIGIDSEVRLLYGVFVLRDGEGTTNPLVLVKALEGRLSFAIILLILLASPISIPLYIATQNWIRSNSESNSDLEGVVTEPLLGMPEKEKTTTEVEVAKRERECQSQIDVNNGHKMIVNPSGRCTMSASSYGPSNKVQDADKEIGQIDVNNGFLVSALPQLSRFNMGVLGSIAILLSSFLCLYLFLVLIKLFHKLWFHPIHVQRVLGSQGIRGPAYRFIHGNSKEMHMMKTESMSRPMDLSHQIFARLQPHFHSWLKIYGKNFLTWNGPKAQLIITESEFAKEILKNKEKAYPQMEFEDYLKKLLGSSLVTSEGEKWSKLRKLANHAFHAESLKNMVPAMISSVEMMLERWKQHEGEEIEVFEEFKILTSEVISKTAFGSSYLEGKDIFEMLTKLGMITSRNVFKIKLPIISQIWKSTDDIDSEKLEKGIRDSILEIIKKRENAMTEVDNYGSDILGLLVKASNDADKNKRITVETVVDECKAFYFGGHETTTTLLAWSVLLLAIHTDWQEEARKEVLELFGQQPPNAEGIPRMKKMNMIINESLRLYPPIITMTRKVQRKVKLGQFILPANINVTILTLALHLDPQIWGDDVCLFKPERFSEGVAKATNNNPAVYLPFGFGQRSCVGMNFAINETKIALSMILQRYAFTLSPTYSHSPVHVVTVRPKYGIQVKLHAL</sequence>
<evidence type="ECO:0000256" key="11">
    <source>
        <dbReference type="PIRSR" id="PIRSR602401-1"/>
    </source>
</evidence>
<dbReference type="InterPro" id="IPR017972">
    <property type="entry name" value="Cyt_P450_CS"/>
</dbReference>
<keyword evidence="3 11" id="KW-0349">Heme</keyword>
<evidence type="ECO:0000256" key="7">
    <source>
        <dbReference type="ARBA" id="ARBA00023002"/>
    </source>
</evidence>
<comment type="subcellular location">
    <subcellularLocation>
        <location evidence="1">Membrane</location>
    </subcellularLocation>
</comment>
<name>A0A7J7GIF5_CAMSI</name>
<dbReference type="PRINTS" id="PR00385">
    <property type="entry name" value="P450"/>
</dbReference>
<dbReference type="EMBL" id="JACBKZ010000011">
    <property type="protein sequence ID" value="KAF5939188.1"/>
    <property type="molecule type" value="Genomic_DNA"/>
</dbReference>
<comment type="similarity">
    <text evidence="2">Belongs to the cytochrome P450 family.</text>
</comment>
<keyword evidence="6 13" id="KW-1133">Transmembrane helix</keyword>
<reference evidence="15" key="1">
    <citation type="journal article" date="2020" name="Nat. Commun.">
        <title>Genome assembly of wild tea tree DASZ reveals pedigree and selection history of tea varieties.</title>
        <authorList>
            <person name="Zhang W."/>
            <person name="Zhang Y."/>
            <person name="Qiu H."/>
            <person name="Guo Y."/>
            <person name="Wan H."/>
            <person name="Zhang X."/>
            <person name="Scossa F."/>
            <person name="Alseekh S."/>
            <person name="Zhang Q."/>
            <person name="Wang P."/>
            <person name="Xu L."/>
            <person name="Schmidt M.H."/>
            <person name="Jia X."/>
            <person name="Li D."/>
            <person name="Zhu A."/>
            <person name="Guo F."/>
            <person name="Chen W."/>
            <person name="Ni D."/>
            <person name="Usadel B."/>
            <person name="Fernie A.R."/>
            <person name="Wen W."/>
        </authorList>
    </citation>
    <scope>NUCLEOTIDE SEQUENCE [LARGE SCALE GENOMIC DNA]</scope>
    <source>
        <strain evidence="15">cv. G240</strain>
    </source>
</reference>
<dbReference type="GO" id="GO:0004497">
    <property type="term" value="F:monooxygenase activity"/>
    <property type="evidence" value="ECO:0007669"/>
    <property type="project" value="UniProtKB-KW"/>
</dbReference>
<reference evidence="14 15" key="2">
    <citation type="submission" date="2020-07" db="EMBL/GenBank/DDBJ databases">
        <title>Genome assembly of wild tea tree DASZ reveals pedigree and selection history of tea varieties.</title>
        <authorList>
            <person name="Zhang W."/>
        </authorList>
    </citation>
    <scope>NUCLEOTIDE SEQUENCE [LARGE SCALE GENOMIC DNA]</scope>
    <source>
        <strain evidence="15">cv. G240</strain>
        <tissue evidence="14">Leaf</tissue>
    </source>
</reference>
<dbReference type="InterPro" id="IPR036396">
    <property type="entry name" value="Cyt_P450_sf"/>
</dbReference>
<keyword evidence="5 11" id="KW-0479">Metal-binding</keyword>
<dbReference type="PRINTS" id="PR00463">
    <property type="entry name" value="EP450I"/>
</dbReference>
<dbReference type="InterPro" id="IPR050665">
    <property type="entry name" value="Cytochrome_P450_Monooxygen"/>
</dbReference>
<dbReference type="SUPFAM" id="SSF48264">
    <property type="entry name" value="Cytochrome P450"/>
    <property type="match status" value="1"/>
</dbReference>
<evidence type="ECO:0000256" key="10">
    <source>
        <dbReference type="ARBA" id="ARBA00023136"/>
    </source>
</evidence>
<dbReference type="AlphaFoldDB" id="A0A7J7GIF5"/>
<keyword evidence="15" id="KW-1185">Reference proteome</keyword>
<dbReference type="GO" id="GO:0005506">
    <property type="term" value="F:iron ion binding"/>
    <property type="evidence" value="ECO:0007669"/>
    <property type="project" value="InterPro"/>
</dbReference>
<evidence type="ECO:0000313" key="15">
    <source>
        <dbReference type="Proteomes" id="UP000593564"/>
    </source>
</evidence>
<dbReference type="PROSITE" id="PS00086">
    <property type="entry name" value="CYTOCHROME_P450"/>
    <property type="match status" value="1"/>
</dbReference>
<keyword evidence="9" id="KW-0503">Monooxygenase</keyword>
<dbReference type="GO" id="GO:0016020">
    <property type="term" value="C:membrane"/>
    <property type="evidence" value="ECO:0007669"/>
    <property type="project" value="UniProtKB-SubCell"/>
</dbReference>
<dbReference type="GO" id="GO:0020037">
    <property type="term" value="F:heme binding"/>
    <property type="evidence" value="ECO:0007669"/>
    <property type="project" value="InterPro"/>
</dbReference>
<evidence type="ECO:0000256" key="4">
    <source>
        <dbReference type="ARBA" id="ARBA00022692"/>
    </source>
</evidence>
<proteinExistence type="inferred from homology"/>
<evidence type="ECO:0000256" key="6">
    <source>
        <dbReference type="ARBA" id="ARBA00022989"/>
    </source>
</evidence>
<evidence type="ECO:0000256" key="12">
    <source>
        <dbReference type="SAM" id="MobiDB-lite"/>
    </source>
</evidence>
<dbReference type="InterPro" id="IPR001128">
    <property type="entry name" value="Cyt_P450"/>
</dbReference>